<keyword evidence="3" id="KW-0812">Transmembrane</keyword>
<dbReference type="InterPro" id="IPR010273">
    <property type="entry name" value="DUF881"/>
</dbReference>
<keyword evidence="3" id="KW-1133">Transmembrane helix</keyword>
<dbReference type="Gene3D" id="3.30.70.1880">
    <property type="entry name" value="Protein of unknown function DUF881"/>
    <property type="match status" value="1"/>
</dbReference>
<organism evidence="4 5">
    <name type="scientific">Pelotomaculum thermopropionicum</name>
    <dbReference type="NCBI Taxonomy" id="110500"/>
    <lineage>
        <taxon>Bacteria</taxon>
        <taxon>Bacillati</taxon>
        <taxon>Bacillota</taxon>
        <taxon>Clostridia</taxon>
        <taxon>Eubacteriales</taxon>
        <taxon>Desulfotomaculaceae</taxon>
        <taxon>Pelotomaculum</taxon>
    </lineage>
</organism>
<evidence type="ECO:0008006" key="6">
    <source>
        <dbReference type="Google" id="ProtNLM"/>
    </source>
</evidence>
<dbReference type="Pfam" id="PF05949">
    <property type="entry name" value="DUF881"/>
    <property type="match status" value="1"/>
</dbReference>
<feature type="coiled-coil region" evidence="2">
    <location>
        <begin position="50"/>
        <end position="77"/>
    </location>
</feature>
<dbReference type="Proteomes" id="UP000054705">
    <property type="component" value="Unassembled WGS sequence"/>
</dbReference>
<dbReference type="PATRIC" id="fig|110500.4.peg.378"/>
<dbReference type="AlphaFoldDB" id="A0A124FZA0"/>
<evidence type="ECO:0000256" key="1">
    <source>
        <dbReference type="ARBA" id="ARBA00009108"/>
    </source>
</evidence>
<evidence type="ECO:0000256" key="3">
    <source>
        <dbReference type="SAM" id="Phobius"/>
    </source>
</evidence>
<accession>A0A124FZA0</accession>
<feature type="transmembrane region" description="Helical" evidence="3">
    <location>
        <begin position="9"/>
        <end position="28"/>
    </location>
</feature>
<protein>
    <recommendedName>
        <fullName evidence="6">Division initiation protein</fullName>
    </recommendedName>
</protein>
<dbReference type="PANTHER" id="PTHR37313">
    <property type="entry name" value="UPF0749 PROTEIN RV1825"/>
    <property type="match status" value="1"/>
</dbReference>
<reference evidence="5" key="1">
    <citation type="journal article" date="2015" name="MBio">
        <title>Genome-Resolved Metagenomic Analysis Reveals Roles for Candidate Phyla and Other Microbial Community Members in Biogeochemical Transformations in Oil Reservoirs.</title>
        <authorList>
            <person name="Hu P."/>
            <person name="Tom L."/>
            <person name="Singh A."/>
            <person name="Thomas B.C."/>
            <person name="Baker B.J."/>
            <person name="Piceno Y.M."/>
            <person name="Andersen G.L."/>
            <person name="Banfield J.F."/>
        </authorList>
    </citation>
    <scope>NUCLEOTIDE SEQUENCE [LARGE SCALE GENOMIC DNA]</scope>
</reference>
<keyword evidence="2" id="KW-0175">Coiled coil</keyword>
<evidence type="ECO:0000313" key="4">
    <source>
        <dbReference type="EMBL" id="KUK83622.1"/>
    </source>
</evidence>
<comment type="caution">
    <text evidence="4">The sequence shown here is derived from an EMBL/GenBank/DDBJ whole genome shotgun (WGS) entry which is preliminary data.</text>
</comment>
<evidence type="ECO:0000256" key="2">
    <source>
        <dbReference type="SAM" id="Coils"/>
    </source>
</evidence>
<keyword evidence="3" id="KW-0472">Membrane</keyword>
<sequence length="235" mass="25679">MKRLQLKSFHMVLVTVSIAVGIIFALQFRTVQDIRENEAFRRTRILSGQVSQMKKEREVLQAEVARMRDRLDKLSTGPLSEQLKEEMAQAKILSGVTELVGSGVKVTLKDSNISLAPGENPNLYLVHDEDILRVVNELKASGAEGIAVNNQRLISSTGVKCSGPTIRINGKVLAPPFVISAVGNPDILESAIKMKGGVADTLQFFGIQVLVKKLDQVKLPAYPGVFSYEHAVQTG</sequence>
<comment type="similarity">
    <text evidence="1">Belongs to the UPF0749 family.</text>
</comment>
<name>A0A124FZA0_9FIRM</name>
<gene>
    <name evidence="4" type="ORF">XD97_0135</name>
</gene>
<dbReference type="EMBL" id="LGGS01000022">
    <property type="protein sequence ID" value="KUK83622.1"/>
    <property type="molecule type" value="Genomic_DNA"/>
</dbReference>
<dbReference type="PANTHER" id="PTHR37313:SF2">
    <property type="entry name" value="UPF0749 PROTEIN YLXX"/>
    <property type="match status" value="1"/>
</dbReference>
<proteinExistence type="inferred from homology"/>
<evidence type="ECO:0000313" key="5">
    <source>
        <dbReference type="Proteomes" id="UP000054705"/>
    </source>
</evidence>